<keyword evidence="2" id="KW-1185">Reference proteome</keyword>
<gene>
    <name evidence="1" type="ORF">Sjap_014880</name>
</gene>
<accession>A0AAP0II76</accession>
<name>A0AAP0II76_9MAGN</name>
<evidence type="ECO:0000313" key="1">
    <source>
        <dbReference type="EMBL" id="KAK9115933.1"/>
    </source>
</evidence>
<comment type="caution">
    <text evidence="1">The sequence shown here is derived from an EMBL/GenBank/DDBJ whole genome shotgun (WGS) entry which is preliminary data.</text>
</comment>
<sequence length="85" mass="10093">MNERKEEKEDIVDARLREDHRPVTWDPHRDTYIDQGTWPRHRDESRGTPRVICEPEEIGQLTLWTLREYFGSSSTSVRVSRGRIG</sequence>
<reference evidence="1 2" key="1">
    <citation type="submission" date="2024-01" db="EMBL/GenBank/DDBJ databases">
        <title>Genome assemblies of Stephania.</title>
        <authorList>
            <person name="Yang L."/>
        </authorList>
    </citation>
    <scope>NUCLEOTIDE SEQUENCE [LARGE SCALE GENOMIC DNA]</scope>
    <source>
        <strain evidence="1">QJT</strain>
        <tissue evidence="1">Leaf</tissue>
    </source>
</reference>
<organism evidence="1 2">
    <name type="scientific">Stephania japonica</name>
    <dbReference type="NCBI Taxonomy" id="461633"/>
    <lineage>
        <taxon>Eukaryota</taxon>
        <taxon>Viridiplantae</taxon>
        <taxon>Streptophyta</taxon>
        <taxon>Embryophyta</taxon>
        <taxon>Tracheophyta</taxon>
        <taxon>Spermatophyta</taxon>
        <taxon>Magnoliopsida</taxon>
        <taxon>Ranunculales</taxon>
        <taxon>Menispermaceae</taxon>
        <taxon>Menispermoideae</taxon>
        <taxon>Cissampelideae</taxon>
        <taxon>Stephania</taxon>
    </lineage>
</organism>
<dbReference type="AlphaFoldDB" id="A0AAP0II76"/>
<protein>
    <submittedName>
        <fullName evidence="1">Uncharacterized protein</fullName>
    </submittedName>
</protein>
<dbReference type="Proteomes" id="UP001417504">
    <property type="component" value="Unassembled WGS sequence"/>
</dbReference>
<proteinExistence type="predicted"/>
<dbReference type="EMBL" id="JBBNAE010000006">
    <property type="protein sequence ID" value="KAK9115933.1"/>
    <property type="molecule type" value="Genomic_DNA"/>
</dbReference>
<evidence type="ECO:0000313" key="2">
    <source>
        <dbReference type="Proteomes" id="UP001417504"/>
    </source>
</evidence>